<dbReference type="Pfam" id="PF00294">
    <property type="entry name" value="PfkB"/>
    <property type="match status" value="1"/>
</dbReference>
<keyword evidence="3 9" id="KW-0547">Nucleotide-binding</keyword>
<feature type="active site" description="Proton acceptor" evidence="9">
    <location>
        <position position="276"/>
    </location>
</feature>
<dbReference type="OrthoDB" id="9775849at2"/>
<dbReference type="EC" id="2.7.1.15" evidence="9"/>
<comment type="caution">
    <text evidence="11">The sequence shown here is derived from an EMBL/GenBank/DDBJ whole genome shotgun (WGS) entry which is preliminary data.</text>
</comment>
<feature type="domain" description="Carbohydrate kinase PfkB" evidence="10">
    <location>
        <begin position="8"/>
        <end position="317"/>
    </location>
</feature>
<keyword evidence="1 9" id="KW-0808">Transferase</keyword>
<feature type="binding site" evidence="9">
    <location>
        <position position="272"/>
    </location>
    <ligand>
        <name>K(+)</name>
        <dbReference type="ChEBI" id="CHEBI:29103"/>
    </ligand>
</feature>
<evidence type="ECO:0000256" key="5">
    <source>
        <dbReference type="ARBA" id="ARBA00022840"/>
    </source>
</evidence>
<keyword evidence="5 9" id="KW-0067">ATP-binding</keyword>
<dbReference type="Proteomes" id="UP000325957">
    <property type="component" value="Unassembled WGS sequence"/>
</dbReference>
<feature type="binding site" evidence="9">
    <location>
        <begin position="275"/>
        <end position="276"/>
    </location>
    <ligand>
        <name>ATP</name>
        <dbReference type="ChEBI" id="CHEBI:30616"/>
    </ligand>
</feature>
<evidence type="ECO:0000256" key="4">
    <source>
        <dbReference type="ARBA" id="ARBA00022777"/>
    </source>
</evidence>
<name>A0A5J5KXS9_9MICC</name>
<keyword evidence="8 9" id="KW-0119">Carbohydrate metabolism</keyword>
<comment type="cofactor">
    <cofactor evidence="9">
        <name>Mg(2+)</name>
        <dbReference type="ChEBI" id="CHEBI:18420"/>
    </cofactor>
    <text evidence="9">Requires a divalent cation, most likely magnesium in vivo, as an electrophilic catalyst to aid phosphoryl group transfer. It is the chelate of the metal and the nucleotide that is the actual substrate.</text>
</comment>
<evidence type="ECO:0000259" key="10">
    <source>
        <dbReference type="Pfam" id="PF00294"/>
    </source>
</evidence>
<evidence type="ECO:0000256" key="6">
    <source>
        <dbReference type="ARBA" id="ARBA00022842"/>
    </source>
</evidence>
<comment type="function">
    <text evidence="9">Catalyzes the phosphorylation of ribose at O-5 in a reaction requiring ATP and magnesium. The resulting D-ribose-5-phosphate can then be used either for sythesis of nucleotides, histidine, and tryptophan, or as a component of the pentose phosphate pathway.</text>
</comment>
<comment type="catalytic activity">
    <reaction evidence="9">
        <text>D-ribose + ATP = D-ribose 5-phosphate + ADP + H(+)</text>
        <dbReference type="Rhea" id="RHEA:13697"/>
        <dbReference type="ChEBI" id="CHEBI:15378"/>
        <dbReference type="ChEBI" id="CHEBI:30616"/>
        <dbReference type="ChEBI" id="CHEBI:47013"/>
        <dbReference type="ChEBI" id="CHEBI:78346"/>
        <dbReference type="ChEBI" id="CHEBI:456216"/>
        <dbReference type="EC" id="2.7.1.15"/>
    </reaction>
</comment>
<dbReference type="InterPro" id="IPR011877">
    <property type="entry name" value="Ribokinase"/>
</dbReference>
<evidence type="ECO:0000256" key="8">
    <source>
        <dbReference type="ARBA" id="ARBA00023277"/>
    </source>
</evidence>
<comment type="activity regulation">
    <text evidence="9">Activated by a monovalent cation that binds near, but not in, the active site. The most likely occupant of the site in vivo is potassium. Ion binding induces a conformational change that may alter substrate affinity.</text>
</comment>
<dbReference type="AlphaFoldDB" id="A0A5J5KXS9"/>
<keyword evidence="2 9" id="KW-0479">Metal-binding</keyword>
<keyword evidence="9" id="KW-0963">Cytoplasm</keyword>
<dbReference type="GO" id="GO:0005524">
    <property type="term" value="F:ATP binding"/>
    <property type="evidence" value="ECO:0007669"/>
    <property type="project" value="UniProtKB-UniRule"/>
</dbReference>
<dbReference type="EMBL" id="SZWF01000008">
    <property type="protein sequence ID" value="KAA9394228.1"/>
    <property type="molecule type" value="Genomic_DNA"/>
</dbReference>
<gene>
    <name evidence="9" type="primary">rbsK</name>
    <name evidence="11" type="ORF">FCK90_08240</name>
</gene>
<feature type="binding site" evidence="9">
    <location>
        <position position="309"/>
    </location>
    <ligand>
        <name>K(+)</name>
        <dbReference type="ChEBI" id="CHEBI:29103"/>
    </ligand>
</feature>
<feature type="binding site" evidence="9">
    <location>
        <position position="276"/>
    </location>
    <ligand>
        <name>substrate</name>
    </ligand>
</feature>
<evidence type="ECO:0000313" key="12">
    <source>
        <dbReference type="Proteomes" id="UP000325957"/>
    </source>
</evidence>
<dbReference type="Gene3D" id="3.40.1190.20">
    <property type="match status" value="1"/>
</dbReference>
<dbReference type="RefSeq" id="WP_158033830.1">
    <property type="nucleotide sequence ID" value="NZ_ML708617.1"/>
</dbReference>
<feature type="binding site" evidence="9">
    <location>
        <position position="186"/>
    </location>
    <ligand>
        <name>ATP</name>
        <dbReference type="ChEBI" id="CHEBI:30616"/>
    </ligand>
</feature>
<keyword evidence="12" id="KW-1185">Reference proteome</keyword>
<dbReference type="GO" id="GO:0005829">
    <property type="term" value="C:cytosol"/>
    <property type="evidence" value="ECO:0007669"/>
    <property type="project" value="TreeGrafter"/>
</dbReference>
<feature type="binding site" evidence="9">
    <location>
        <position position="270"/>
    </location>
    <ligand>
        <name>K(+)</name>
        <dbReference type="ChEBI" id="CHEBI:29103"/>
    </ligand>
</feature>
<dbReference type="SUPFAM" id="SSF53613">
    <property type="entry name" value="Ribokinase-like"/>
    <property type="match status" value="1"/>
</dbReference>
<dbReference type="PANTHER" id="PTHR10584:SF166">
    <property type="entry name" value="RIBOKINASE"/>
    <property type="match status" value="1"/>
</dbReference>
<comment type="pathway">
    <text evidence="9">Carbohydrate metabolism; D-ribose degradation; D-ribose 5-phosphate from beta-D-ribopyranose: step 2/2.</text>
</comment>
<feature type="binding site" evidence="9">
    <location>
        <position position="306"/>
    </location>
    <ligand>
        <name>K(+)</name>
        <dbReference type="ChEBI" id="CHEBI:29103"/>
    </ligand>
</feature>
<dbReference type="InterPro" id="IPR011611">
    <property type="entry name" value="PfkB_dom"/>
</dbReference>
<dbReference type="CDD" id="cd01174">
    <property type="entry name" value="ribokinase"/>
    <property type="match status" value="1"/>
</dbReference>
<dbReference type="InterPro" id="IPR029056">
    <property type="entry name" value="Ribokinase-like"/>
</dbReference>
<feature type="binding site" evidence="9">
    <location>
        <begin position="224"/>
        <end position="229"/>
    </location>
    <ligand>
        <name>ATP</name>
        <dbReference type="ChEBI" id="CHEBI:30616"/>
    </ligand>
</feature>
<dbReference type="PANTHER" id="PTHR10584">
    <property type="entry name" value="SUGAR KINASE"/>
    <property type="match status" value="1"/>
</dbReference>
<comment type="subcellular location">
    <subcellularLocation>
        <location evidence="9">Cytoplasm</location>
    </subcellularLocation>
</comment>
<dbReference type="GO" id="GO:0046872">
    <property type="term" value="F:metal ion binding"/>
    <property type="evidence" value="ECO:0007669"/>
    <property type="project" value="UniProtKB-KW"/>
</dbReference>
<evidence type="ECO:0000256" key="2">
    <source>
        <dbReference type="ARBA" id="ARBA00022723"/>
    </source>
</evidence>
<keyword evidence="6 9" id="KW-0460">Magnesium</keyword>
<comment type="similarity">
    <text evidence="9">Belongs to the carbohydrate kinase PfkB family. Ribokinase subfamily.</text>
</comment>
<comment type="caution">
    <text evidence="9">Lacks conserved residue(s) required for the propagation of feature annotation.</text>
</comment>
<evidence type="ECO:0000256" key="1">
    <source>
        <dbReference type="ARBA" id="ARBA00022679"/>
    </source>
</evidence>
<keyword evidence="7 9" id="KW-0630">Potassium</keyword>
<dbReference type="InterPro" id="IPR002139">
    <property type="entry name" value="Ribo/fructo_kinase"/>
</dbReference>
<dbReference type="GO" id="GO:0019303">
    <property type="term" value="P:D-ribose catabolic process"/>
    <property type="evidence" value="ECO:0007669"/>
    <property type="project" value="UniProtKB-UniRule"/>
</dbReference>
<keyword evidence="4 9" id="KW-0418">Kinase</keyword>
<feature type="binding site" evidence="9">
    <location>
        <position position="142"/>
    </location>
    <ligand>
        <name>substrate</name>
    </ligand>
</feature>
<sequence>MEIQAGTVCVVGSLNADLVVRTERHPRPGETLTGGPLSIAPGGKSANQAVAAARLGARVRMVGAVGDDAHGRLLLGSLDDDGVDTGHVRALQRTPTGTAVITVSADGENTIIISAGANGELRPEDVPEAALEGAGALGLTFEIPGETVIAAARHARALGVPVFLNPSPFRLPEPELLAATDVLVVNEHEIGQILDAFGAGSGGGWRERGRALCAATGVGSLVVTLGARGAVVIEHEKGAAVSPGSAEASAPEHDQLRVTEIAGHEVEAVDTTGCGDAVLGALLAATSGGAPLAEATALAMRVAAHAATVAGAQPSYPFAADLHTM</sequence>
<evidence type="ECO:0000256" key="9">
    <source>
        <dbReference type="HAMAP-Rule" id="MF_01987"/>
    </source>
</evidence>
<dbReference type="HAMAP" id="MF_01987">
    <property type="entry name" value="Ribokinase"/>
    <property type="match status" value="1"/>
</dbReference>
<organism evidence="11 12">
    <name type="scientific">Kocuria coralli</name>
    <dbReference type="NCBI Taxonomy" id="1461025"/>
    <lineage>
        <taxon>Bacteria</taxon>
        <taxon>Bacillati</taxon>
        <taxon>Actinomycetota</taxon>
        <taxon>Actinomycetes</taxon>
        <taxon>Micrococcales</taxon>
        <taxon>Micrococcaceae</taxon>
        <taxon>Kocuria</taxon>
    </lineage>
</organism>
<feature type="binding site" evidence="9">
    <location>
        <begin position="15"/>
        <end position="17"/>
    </location>
    <ligand>
        <name>substrate</name>
    </ligand>
</feature>
<dbReference type="GO" id="GO:0004747">
    <property type="term" value="F:ribokinase activity"/>
    <property type="evidence" value="ECO:0007669"/>
    <property type="project" value="UniProtKB-UniRule"/>
</dbReference>
<evidence type="ECO:0000313" key="11">
    <source>
        <dbReference type="EMBL" id="KAA9394228.1"/>
    </source>
</evidence>
<protein>
    <recommendedName>
        <fullName evidence="9">Ribokinase</fullName>
        <shortName evidence="9">RK</shortName>
        <ecNumber evidence="9">2.7.1.15</ecNumber>
    </recommendedName>
</protein>
<dbReference type="UniPathway" id="UPA00916">
    <property type="reaction ID" value="UER00889"/>
</dbReference>
<reference evidence="11 12" key="1">
    <citation type="submission" date="2019-05" db="EMBL/GenBank/DDBJ databases">
        <title>Kocuria coralli sp. nov., a novel actinobacterium isolated from coral reef seawater.</title>
        <authorList>
            <person name="Li J."/>
        </authorList>
    </citation>
    <scope>NUCLEOTIDE SEQUENCE [LARGE SCALE GENOMIC DNA]</scope>
    <source>
        <strain evidence="11 12">SCSIO 13007</strain>
    </source>
</reference>
<feature type="binding site" evidence="9">
    <location>
        <position position="315"/>
    </location>
    <ligand>
        <name>K(+)</name>
        <dbReference type="ChEBI" id="CHEBI:29103"/>
    </ligand>
</feature>
<evidence type="ECO:0000256" key="7">
    <source>
        <dbReference type="ARBA" id="ARBA00022958"/>
    </source>
</evidence>
<comment type="subunit">
    <text evidence="9">Homodimer.</text>
</comment>
<evidence type="ECO:0000256" key="3">
    <source>
        <dbReference type="ARBA" id="ARBA00022741"/>
    </source>
</evidence>
<accession>A0A5J5KXS9</accession>
<feature type="binding site" evidence="9">
    <location>
        <begin position="43"/>
        <end position="47"/>
    </location>
    <ligand>
        <name>substrate</name>
    </ligand>
</feature>
<dbReference type="PRINTS" id="PR00990">
    <property type="entry name" value="RIBOKINASE"/>
</dbReference>
<feature type="binding site" evidence="9">
    <location>
        <position position="311"/>
    </location>
    <ligand>
        <name>K(+)</name>
        <dbReference type="ChEBI" id="CHEBI:29103"/>
    </ligand>
</feature>
<proteinExistence type="inferred from homology"/>